<reference evidence="1 2" key="1">
    <citation type="submission" date="2013-01" db="EMBL/GenBank/DDBJ databases">
        <authorList>
            <person name="Harkins D.M."/>
            <person name="Durkin A.S."/>
            <person name="Brinkac L.M."/>
            <person name="Haft D.H."/>
            <person name="Selengut J.D."/>
            <person name="Sanka R."/>
            <person name="DePew J."/>
            <person name="Purushe J."/>
            <person name="Whelen A.C."/>
            <person name="Vinetz J.M."/>
            <person name="Sutton G.G."/>
            <person name="Nierman W.C."/>
            <person name="Fouts D.E."/>
        </authorList>
    </citation>
    <scope>NUCLEOTIDE SEQUENCE [LARGE SCALE GENOMIC DNA]</scope>
    <source>
        <strain evidence="1 2">2007001578</strain>
    </source>
</reference>
<gene>
    <name evidence="1" type="ORF">LEP1GSC035_0375</name>
</gene>
<protein>
    <submittedName>
        <fullName evidence="1">Uncharacterized protein</fullName>
    </submittedName>
</protein>
<dbReference type="EMBL" id="AHMH02000078">
    <property type="protein sequence ID" value="EMN00716.1"/>
    <property type="molecule type" value="Genomic_DNA"/>
</dbReference>
<evidence type="ECO:0000313" key="2">
    <source>
        <dbReference type="Proteomes" id="UP000012099"/>
    </source>
</evidence>
<evidence type="ECO:0000313" key="1">
    <source>
        <dbReference type="EMBL" id="EMN00716.1"/>
    </source>
</evidence>
<dbReference type="RefSeq" id="WP_004429540.1">
    <property type="nucleotide sequence ID" value="NZ_AHMH02000078.1"/>
</dbReference>
<name>A0ABN0J1F5_9LEPT</name>
<comment type="caution">
    <text evidence="1">The sequence shown here is derived from an EMBL/GenBank/DDBJ whole genome shotgun (WGS) entry which is preliminary data.</text>
</comment>
<dbReference type="Proteomes" id="UP000012099">
    <property type="component" value="Unassembled WGS sequence"/>
</dbReference>
<sequence>MFGSIADGAKGLWNKVTGGNKSNSEAASRATLTNEDAKNQFTNNITEVTDKDGNIVRKYTNVNGIHMEFSLSISPSSVSDSSLAKMSGGLIKNIANAAHENGISGLYINSGHRGEGTSHAGNAIDIGGIYPTRPSDGNWSYPSNTDFVRSRNSETDSWAPASKTSEMEGFLNSLRTKPNTAIVWEPWNMSEHRNGQEVYNRPNKINDSSISNDDLKKNNFQDWNHRHHIHYGITPE</sequence>
<accession>A0ABN0J1F5</accession>
<proteinExistence type="predicted"/>
<keyword evidence="2" id="KW-1185">Reference proteome</keyword>
<organism evidence="1 2">
    <name type="scientific">Leptospira noguchii str. 2007001578</name>
    <dbReference type="NCBI Taxonomy" id="1049974"/>
    <lineage>
        <taxon>Bacteria</taxon>
        <taxon>Pseudomonadati</taxon>
        <taxon>Spirochaetota</taxon>
        <taxon>Spirochaetia</taxon>
        <taxon>Leptospirales</taxon>
        <taxon>Leptospiraceae</taxon>
        <taxon>Leptospira</taxon>
    </lineage>
</organism>